<feature type="binding site" evidence="5">
    <location>
        <position position="108"/>
    </location>
    <ligand>
        <name>substrate</name>
    </ligand>
</feature>
<reference evidence="7 8" key="1">
    <citation type="submission" date="2016-09" db="EMBL/GenBank/DDBJ databases">
        <title>Extensive genetic diversity and differential bi-allelic expression allows diatom success in the polar Southern Ocean.</title>
        <authorList>
            <consortium name="DOE Joint Genome Institute"/>
            <person name="Mock T."/>
            <person name="Otillar R.P."/>
            <person name="Strauss J."/>
            <person name="Dupont C."/>
            <person name="Frickenhaus S."/>
            <person name="Maumus F."/>
            <person name="Mcmullan M."/>
            <person name="Sanges R."/>
            <person name="Schmutz J."/>
            <person name="Toseland A."/>
            <person name="Valas R."/>
            <person name="Veluchamy A."/>
            <person name="Ward B.J."/>
            <person name="Allen A."/>
            <person name="Barry K."/>
            <person name="Falciatore A."/>
            <person name="Ferrante M."/>
            <person name="Fortunato A.E."/>
            <person name="Gloeckner G."/>
            <person name="Gruber A."/>
            <person name="Hipkin R."/>
            <person name="Janech M."/>
            <person name="Kroth P."/>
            <person name="Leese F."/>
            <person name="Lindquist E."/>
            <person name="Lyon B.R."/>
            <person name="Martin J."/>
            <person name="Mayer C."/>
            <person name="Parker M."/>
            <person name="Quesneville H."/>
            <person name="Raymond J."/>
            <person name="Uhlig C."/>
            <person name="Valentin K.U."/>
            <person name="Worden A.Z."/>
            <person name="Armbrust E.V."/>
            <person name="Bowler C."/>
            <person name="Green B."/>
            <person name="Moulton V."/>
            <person name="Van Oosterhout C."/>
            <person name="Grigoriev I."/>
        </authorList>
    </citation>
    <scope>NUCLEOTIDE SEQUENCE [LARGE SCALE GENOMIC DNA]</scope>
    <source>
        <strain evidence="7 8">CCMP1102</strain>
    </source>
</reference>
<dbReference type="AlphaFoldDB" id="A0A1E7EWU6"/>
<dbReference type="GO" id="GO:0006096">
    <property type="term" value="P:glycolytic process"/>
    <property type="evidence" value="ECO:0007669"/>
    <property type="project" value="UniProtKB-KW"/>
</dbReference>
<proteinExistence type="inferred from homology"/>
<dbReference type="InParanoid" id="A0A1E7EWU6"/>
<gene>
    <name evidence="7" type="ORF">FRACYDRAFT_247569</name>
</gene>
<dbReference type="EC" id="5.4.2.11" evidence="2"/>
<dbReference type="Gene3D" id="3.40.50.1240">
    <property type="entry name" value="Phosphoglycerate mutase-like"/>
    <property type="match status" value="1"/>
</dbReference>
<dbReference type="InterPro" id="IPR013078">
    <property type="entry name" value="His_Pase_superF_clade-1"/>
</dbReference>
<dbReference type="KEGG" id="fcy:FRACYDRAFT_247569"/>
<feature type="binding site" evidence="5">
    <location>
        <begin position="135"/>
        <end position="138"/>
    </location>
    <ligand>
        <name>substrate</name>
    </ligand>
</feature>
<comment type="similarity">
    <text evidence="1">Belongs to the phosphoglycerate mutase family. BPG-dependent PGAM subfamily.</text>
</comment>
<dbReference type="PANTHER" id="PTHR11931">
    <property type="entry name" value="PHOSPHOGLYCERATE MUTASE"/>
    <property type="match status" value="1"/>
</dbReference>
<feature type="binding site" evidence="5">
    <location>
        <begin position="162"/>
        <end position="163"/>
    </location>
    <ligand>
        <name>substrate</name>
    </ligand>
</feature>
<evidence type="ECO:0000313" key="8">
    <source>
        <dbReference type="Proteomes" id="UP000095751"/>
    </source>
</evidence>
<dbReference type="SUPFAM" id="SSF53254">
    <property type="entry name" value="Phosphoglycerate mutase-like"/>
    <property type="match status" value="1"/>
</dbReference>
<organism evidence="7 8">
    <name type="scientific">Fragilariopsis cylindrus CCMP1102</name>
    <dbReference type="NCBI Taxonomy" id="635003"/>
    <lineage>
        <taxon>Eukaryota</taxon>
        <taxon>Sar</taxon>
        <taxon>Stramenopiles</taxon>
        <taxon>Ochrophyta</taxon>
        <taxon>Bacillariophyta</taxon>
        <taxon>Bacillariophyceae</taxon>
        <taxon>Bacillariophycidae</taxon>
        <taxon>Bacillariales</taxon>
        <taxon>Bacillariaceae</taxon>
        <taxon>Fragilariopsis</taxon>
    </lineage>
</organism>
<evidence type="ECO:0000256" key="5">
    <source>
        <dbReference type="PIRSR" id="PIRSR613078-2"/>
    </source>
</evidence>
<name>A0A1E7EWU6_9STRA</name>
<dbReference type="OrthoDB" id="354304at2759"/>
<evidence type="ECO:0000256" key="2">
    <source>
        <dbReference type="ARBA" id="ARBA00012028"/>
    </source>
</evidence>
<dbReference type="Pfam" id="PF00300">
    <property type="entry name" value="His_Phos_1"/>
    <property type="match status" value="1"/>
</dbReference>
<sequence length="350" mass="40178">MKTTAFCTATAVGSYIYRNIAKNATIKSSSSTHSTRKKMSSSLALGYQEIQNQPAQKKQEQQREFTSINAHRHTPLTDDGVLEARVAGKMLKNSGILFDEVHTSLLRRCIRTTNLVLMEMEQEYIPVHKHWRLNERNYGELVGLNKKETVKIHGTDQVKRWRRSYDEPPPPMCNRHQYHPAKDPRYRHMKDLIPKSESLQDTKARSRVYWDDIIAPELRAGKTLLIVGHENNLRSLIMRLEGISKEDVINLCLPRAVPLAYRLDENLKPLDRPDGKLDEATGFLRGEWLGGDQAVSDILERDHKQVYDTTITKNMETCDVDKSRWRDWMNLVVGEADPAAKAASDCRTKN</sequence>
<dbReference type="NCBIfam" id="TIGR01258">
    <property type="entry name" value="pgm_1"/>
    <property type="match status" value="1"/>
</dbReference>
<keyword evidence="4" id="KW-0413">Isomerase</keyword>
<dbReference type="GO" id="GO:0004619">
    <property type="term" value="F:phosphoglycerate mutase activity"/>
    <property type="evidence" value="ECO:0007669"/>
    <property type="project" value="UniProtKB-EC"/>
</dbReference>
<dbReference type="EMBL" id="KV784373">
    <property type="protein sequence ID" value="OEU10284.1"/>
    <property type="molecule type" value="Genomic_DNA"/>
</dbReference>
<feature type="site" description="Transition state stabilizer" evidence="6">
    <location>
        <position position="229"/>
    </location>
</feature>
<evidence type="ECO:0000313" key="7">
    <source>
        <dbReference type="EMBL" id="OEU10284.1"/>
    </source>
</evidence>
<dbReference type="CDD" id="cd07067">
    <property type="entry name" value="HP_PGM_like"/>
    <property type="match status" value="1"/>
</dbReference>
<keyword evidence="8" id="KW-1185">Reference proteome</keyword>
<evidence type="ECO:0000256" key="1">
    <source>
        <dbReference type="ARBA" id="ARBA00006717"/>
    </source>
</evidence>
<dbReference type="InterPro" id="IPR029033">
    <property type="entry name" value="His_PPase_superfam"/>
</dbReference>
<evidence type="ECO:0000256" key="3">
    <source>
        <dbReference type="ARBA" id="ARBA00023152"/>
    </source>
</evidence>
<accession>A0A1E7EWU6</accession>
<dbReference type="Proteomes" id="UP000095751">
    <property type="component" value="Unassembled WGS sequence"/>
</dbReference>
<protein>
    <recommendedName>
        <fullName evidence="2">phosphoglycerate mutase (2,3-diphosphoglycerate-dependent)</fullName>
        <ecNumber evidence="2">5.4.2.11</ecNumber>
    </recommendedName>
</protein>
<evidence type="ECO:0000256" key="6">
    <source>
        <dbReference type="PIRSR" id="PIRSR613078-3"/>
    </source>
</evidence>
<keyword evidence="3" id="KW-0324">Glycolysis</keyword>
<dbReference type="InterPro" id="IPR005952">
    <property type="entry name" value="Phosphogly_mut1"/>
</dbReference>
<feature type="binding site" evidence="5">
    <location>
        <position position="146"/>
    </location>
    <ligand>
        <name>substrate</name>
    </ligand>
</feature>
<evidence type="ECO:0000256" key="4">
    <source>
        <dbReference type="ARBA" id="ARBA00023235"/>
    </source>
</evidence>